<proteinExistence type="predicted"/>
<dbReference type="InterPro" id="IPR001054">
    <property type="entry name" value="A/G_cyclase"/>
</dbReference>
<dbReference type="RefSeq" id="WP_231334449.1">
    <property type="nucleotide sequence ID" value="NZ_CP059572.1"/>
</dbReference>
<dbReference type="InterPro" id="IPR029787">
    <property type="entry name" value="Nucleotide_cyclase"/>
</dbReference>
<name>A0ABX8QSZ1_9ACTN</name>
<evidence type="ECO:0000313" key="3">
    <source>
        <dbReference type="Proteomes" id="UP001049518"/>
    </source>
</evidence>
<dbReference type="EMBL" id="CP059572">
    <property type="protein sequence ID" value="QXJ21304.1"/>
    <property type="molecule type" value="Genomic_DNA"/>
</dbReference>
<organism evidence="2 3">
    <name type="scientific">Actinomadura graeca</name>
    <dbReference type="NCBI Taxonomy" id="2750812"/>
    <lineage>
        <taxon>Bacteria</taxon>
        <taxon>Bacillati</taxon>
        <taxon>Actinomycetota</taxon>
        <taxon>Actinomycetes</taxon>
        <taxon>Streptosporangiales</taxon>
        <taxon>Thermomonosporaceae</taxon>
        <taxon>Actinomadura</taxon>
    </lineage>
</organism>
<evidence type="ECO:0000313" key="2">
    <source>
        <dbReference type="EMBL" id="QXJ21304.1"/>
    </source>
</evidence>
<feature type="domain" description="Guanylate cyclase" evidence="1">
    <location>
        <begin position="233"/>
        <end position="376"/>
    </location>
</feature>
<reference evidence="2" key="1">
    <citation type="submission" date="2020-07" db="EMBL/GenBank/DDBJ databases">
        <authorList>
            <person name="Tarantini F.S."/>
            <person name="Hong K.W."/>
            <person name="Chan K.G."/>
        </authorList>
    </citation>
    <scope>NUCLEOTIDE SEQUENCE</scope>
    <source>
        <strain evidence="2">32-07</strain>
    </source>
</reference>
<gene>
    <name evidence="2" type="ORF">AGRA3207_002143</name>
</gene>
<keyword evidence="3" id="KW-1185">Reference proteome</keyword>
<dbReference type="SUPFAM" id="SSF55073">
    <property type="entry name" value="Nucleotide cyclase"/>
    <property type="match status" value="1"/>
</dbReference>
<accession>A0ABX8QSZ1</accession>
<protein>
    <recommendedName>
        <fullName evidence="1">Guanylate cyclase domain-containing protein</fullName>
    </recommendedName>
</protein>
<sequence length="450" mass="49753">MTYQIIDTDHVDTRLTETPSQIWVISSLEITVRQGGRTYLLLTFPSYPLKTGNDSPLHDEGYWTPPFVAYPVPMSFSPPTTVGSLQRSAAERCDSVNLAGDLSHLAYQMGLRDTELEYRGSFIELKRSPRSPELVKAYKIVRYGLVGVDAACQRNLADPDMRRGYVYLPLDGYEEMTRPVHSAFHGRTERWFLGKPLISDVEHIVSDKGARSTMTASAIEIDPAMFSRRESGILCVVDLAGYGAALKYARENMHSFSETTNVIQETFRKSIASQFDQMLARLGTMQVQTAGDGFLATFPRRSFDAACDVVDELLAEWRTVVQRVGLLNEAIKNPAYRVGSRMALHFGEYEYGRIGGVGSSAPAFDGAAIIEVSRLEQALAIAAREGTVPEGSPTGRALVSRDHNVIISTGMRQELGDGWRPRDVAYRHLGEIDLSAKEFAGHGEVWAAGT</sequence>
<dbReference type="Proteomes" id="UP001049518">
    <property type="component" value="Chromosome"/>
</dbReference>
<dbReference type="Gene3D" id="3.30.70.1230">
    <property type="entry name" value="Nucleotide cyclase"/>
    <property type="match status" value="1"/>
</dbReference>
<evidence type="ECO:0000259" key="1">
    <source>
        <dbReference type="PROSITE" id="PS50125"/>
    </source>
</evidence>
<dbReference type="PROSITE" id="PS50125">
    <property type="entry name" value="GUANYLATE_CYCLASE_2"/>
    <property type="match status" value="1"/>
</dbReference>